<name>A0A8C6U400_9GOBI</name>
<dbReference type="GO" id="GO:0016020">
    <property type="term" value="C:membrane"/>
    <property type="evidence" value="ECO:0007669"/>
    <property type="project" value="TreeGrafter"/>
</dbReference>
<dbReference type="GO" id="GO:0043123">
    <property type="term" value="P:positive regulation of canonical NF-kappaB signal transduction"/>
    <property type="evidence" value="ECO:0007669"/>
    <property type="project" value="TreeGrafter"/>
</dbReference>
<dbReference type="AlphaFoldDB" id="A0A8C6U400"/>
<protein>
    <submittedName>
        <fullName evidence="1">Uncharacterized protein</fullName>
    </submittedName>
</protein>
<dbReference type="Ensembl" id="ENSNMLT00000035258.1">
    <property type="protein sequence ID" value="ENSNMLP00000031632.1"/>
    <property type="gene ID" value="ENSNMLG00000019844.1"/>
</dbReference>
<dbReference type="GO" id="GO:0015629">
    <property type="term" value="C:actin cytoskeleton"/>
    <property type="evidence" value="ECO:0007669"/>
    <property type="project" value="TreeGrafter"/>
</dbReference>
<dbReference type="GO" id="GO:0071875">
    <property type="term" value="P:adrenergic receptor signaling pathway"/>
    <property type="evidence" value="ECO:0007669"/>
    <property type="project" value="TreeGrafter"/>
</dbReference>
<accession>A0A8C6U400</accession>
<dbReference type="GO" id="GO:0005078">
    <property type="term" value="F:MAP-kinase scaffold activity"/>
    <property type="evidence" value="ECO:0007669"/>
    <property type="project" value="TreeGrafter"/>
</dbReference>
<organism evidence="1 2">
    <name type="scientific">Neogobius melanostomus</name>
    <name type="common">round goby</name>
    <dbReference type="NCBI Taxonomy" id="47308"/>
    <lineage>
        <taxon>Eukaryota</taxon>
        <taxon>Metazoa</taxon>
        <taxon>Chordata</taxon>
        <taxon>Craniata</taxon>
        <taxon>Vertebrata</taxon>
        <taxon>Euteleostomi</taxon>
        <taxon>Actinopterygii</taxon>
        <taxon>Neopterygii</taxon>
        <taxon>Teleostei</taxon>
        <taxon>Neoteleostei</taxon>
        <taxon>Acanthomorphata</taxon>
        <taxon>Gobiaria</taxon>
        <taxon>Gobiiformes</taxon>
        <taxon>Gobioidei</taxon>
        <taxon>Gobiidae</taxon>
        <taxon>Benthophilinae</taxon>
        <taxon>Neogobiini</taxon>
        <taxon>Neogobius</taxon>
    </lineage>
</organism>
<proteinExistence type="predicted"/>
<evidence type="ECO:0000313" key="1">
    <source>
        <dbReference type="Ensembl" id="ENSNMLP00000031632.1"/>
    </source>
</evidence>
<dbReference type="PANTHER" id="PTHR13944">
    <property type="entry name" value="AGAP007712-PA"/>
    <property type="match status" value="1"/>
</dbReference>
<dbReference type="GO" id="GO:0035023">
    <property type="term" value="P:regulation of Rho protein signal transduction"/>
    <property type="evidence" value="ECO:0007669"/>
    <property type="project" value="TreeGrafter"/>
</dbReference>
<dbReference type="Proteomes" id="UP000694523">
    <property type="component" value="Unplaced"/>
</dbReference>
<dbReference type="PANTHER" id="PTHR13944:SF18">
    <property type="entry name" value="A-KINASE ANCHOR PROTEIN 13"/>
    <property type="match status" value="1"/>
</dbReference>
<reference evidence="1" key="2">
    <citation type="submission" date="2025-09" db="UniProtKB">
        <authorList>
            <consortium name="Ensembl"/>
        </authorList>
    </citation>
    <scope>IDENTIFICATION</scope>
</reference>
<dbReference type="InterPro" id="IPR051632">
    <property type="entry name" value="Rho_GEF"/>
</dbReference>
<reference evidence="1" key="1">
    <citation type="submission" date="2025-08" db="UniProtKB">
        <authorList>
            <consortium name="Ensembl"/>
        </authorList>
    </citation>
    <scope>IDENTIFICATION</scope>
</reference>
<sequence>MKLNPTEAPLYGDCVLTVQLEDNDTCPSPEEDEEREEELVEFFLLFSGSSQRHLTSTVRVSHVTLQAVCPGHNVCEQVLVVLCVARPNGPVISCSQESFTFMQDVALDTAHLMLSSPLHQKAPPWKDLKECKKLDKNL</sequence>
<evidence type="ECO:0000313" key="2">
    <source>
        <dbReference type="Proteomes" id="UP000694523"/>
    </source>
</evidence>
<keyword evidence="2" id="KW-1185">Reference proteome</keyword>